<feature type="region of interest" description="Disordered" evidence="2">
    <location>
        <begin position="448"/>
        <end position="470"/>
    </location>
</feature>
<feature type="region of interest" description="Disordered" evidence="2">
    <location>
        <begin position="360"/>
        <end position="428"/>
    </location>
</feature>
<evidence type="ECO:0000313" key="3">
    <source>
        <dbReference type="EMBL" id="GBG82612.1"/>
    </source>
</evidence>
<feature type="region of interest" description="Disordered" evidence="2">
    <location>
        <begin position="27"/>
        <end position="112"/>
    </location>
</feature>
<dbReference type="Gramene" id="GBG82612">
    <property type="protein sequence ID" value="GBG82612"/>
    <property type="gene ID" value="CBR_g34982"/>
</dbReference>
<feature type="compositionally biased region" description="Gly residues" evidence="2">
    <location>
        <begin position="372"/>
        <end position="383"/>
    </location>
</feature>
<reference evidence="3 4" key="1">
    <citation type="journal article" date="2018" name="Cell">
        <title>The Chara Genome: Secondary Complexity and Implications for Plant Terrestrialization.</title>
        <authorList>
            <person name="Nishiyama T."/>
            <person name="Sakayama H."/>
            <person name="Vries J.D."/>
            <person name="Buschmann H."/>
            <person name="Saint-Marcoux D."/>
            <person name="Ullrich K.K."/>
            <person name="Haas F.B."/>
            <person name="Vanderstraeten L."/>
            <person name="Becker D."/>
            <person name="Lang D."/>
            <person name="Vosolsobe S."/>
            <person name="Rombauts S."/>
            <person name="Wilhelmsson P.K.I."/>
            <person name="Janitza P."/>
            <person name="Kern R."/>
            <person name="Heyl A."/>
            <person name="Rumpler F."/>
            <person name="Villalobos L.I.A.C."/>
            <person name="Clay J.M."/>
            <person name="Skokan R."/>
            <person name="Toyoda A."/>
            <person name="Suzuki Y."/>
            <person name="Kagoshima H."/>
            <person name="Schijlen E."/>
            <person name="Tajeshwar N."/>
            <person name="Catarino B."/>
            <person name="Hetherington A.J."/>
            <person name="Saltykova A."/>
            <person name="Bonnot C."/>
            <person name="Breuninger H."/>
            <person name="Symeonidi A."/>
            <person name="Radhakrishnan G.V."/>
            <person name="Van Nieuwerburgh F."/>
            <person name="Deforce D."/>
            <person name="Chang C."/>
            <person name="Karol K.G."/>
            <person name="Hedrich R."/>
            <person name="Ulvskov P."/>
            <person name="Glockner G."/>
            <person name="Delwiche C.F."/>
            <person name="Petrasek J."/>
            <person name="Van de Peer Y."/>
            <person name="Friml J."/>
            <person name="Beilby M."/>
            <person name="Dolan L."/>
            <person name="Kohara Y."/>
            <person name="Sugano S."/>
            <person name="Fujiyama A."/>
            <person name="Delaux P.-M."/>
            <person name="Quint M."/>
            <person name="TheiBen G."/>
            <person name="Hagemann M."/>
            <person name="Harholt J."/>
            <person name="Dunand C."/>
            <person name="Zachgo S."/>
            <person name="Langdale J."/>
            <person name="Maumus F."/>
            <person name="Straeten D.V.D."/>
            <person name="Gould S.B."/>
            <person name="Rensing S.A."/>
        </authorList>
    </citation>
    <scope>NUCLEOTIDE SEQUENCE [LARGE SCALE GENOMIC DNA]</scope>
    <source>
        <strain evidence="3 4">S276</strain>
    </source>
</reference>
<evidence type="ECO:0000256" key="1">
    <source>
        <dbReference type="SAM" id="Coils"/>
    </source>
</evidence>
<comment type="caution">
    <text evidence="3">The sequence shown here is derived from an EMBL/GenBank/DDBJ whole genome shotgun (WGS) entry which is preliminary data.</text>
</comment>
<feature type="region of interest" description="Disordered" evidence="2">
    <location>
        <begin position="524"/>
        <end position="578"/>
    </location>
</feature>
<feature type="region of interest" description="Disordered" evidence="2">
    <location>
        <begin position="234"/>
        <end position="279"/>
    </location>
</feature>
<sequence length="770" mass="83945">MNDGTPPEDIGRQAWENCRLQMRRAATENITTDVSRLHVGSDVDSDDSCRASGDESPDSRYEEDAEDGEGLEIRPVAARGGRRGGGGNQQRGESRGGRGSRAPVGDKGGKHPAWSVEEMLKLARAKRDQQAHFKGMPHNYGRMRNRETTDDIGKKWDNVFQPYKKVQRYQNMSGGKNFFTLTSATRADEGFKFRMDERVFNEINNMSKNNKTIYPDNVADTSACGGVPPTMDGHRQATVGRESSAGGEGGDGVDEDVGSARETGFSAGSTGTPAKRKNMRQQTFDAITEVMDKHGSLMADTVEGASKRQCSILERQCDILDREVEAQKRQCDILERHYTTFDEANKMMCTALMEIARRMAPRGQQKAKRPHGGSGEGSAGQTGRGHIPKSNKLRAGDGSEGEMGGDGGEEETPMDITSKGTPVLGFGRDGMSRQRMLALTNLGVPTSMRGGAGGTARAPGVSSGDIPPQRVVGSASTIASVSERGEKAPVGECPSRHVEASNPMIVAASSRDVLRSAQAASVAGHAAAVGVGEKREDRRVEEAGRKQERREETPRGEEEDDQPLSARKKRSRQEEELEAKSKLWVDGKAFCATGPGRMIADAVHSCADYFCAIVNGDAGASAPQSLMMPPPEVPRVRIEDGAQREPALRPARRTENVAMRIIHGWIFRSSSRFDGFARAESYVATDYPTDLARAVWQSFEWSRIVPPVVVYHTVALKMDIPVWFAGAYIENRSEDDDMTAHQEATVMHIASCFHDALRAGQWWDGGRLSH</sequence>
<keyword evidence="4" id="KW-1185">Reference proteome</keyword>
<proteinExistence type="predicted"/>
<organism evidence="3 4">
    <name type="scientific">Chara braunii</name>
    <name type="common">Braun's stonewort</name>
    <dbReference type="NCBI Taxonomy" id="69332"/>
    <lineage>
        <taxon>Eukaryota</taxon>
        <taxon>Viridiplantae</taxon>
        <taxon>Streptophyta</taxon>
        <taxon>Charophyceae</taxon>
        <taxon>Charales</taxon>
        <taxon>Characeae</taxon>
        <taxon>Chara</taxon>
    </lineage>
</organism>
<evidence type="ECO:0000256" key="2">
    <source>
        <dbReference type="SAM" id="MobiDB-lite"/>
    </source>
</evidence>
<dbReference type="EMBL" id="BFEA01000412">
    <property type="protein sequence ID" value="GBG82612.1"/>
    <property type="molecule type" value="Genomic_DNA"/>
</dbReference>
<feature type="compositionally biased region" description="Basic and acidic residues" evidence="2">
    <location>
        <begin position="532"/>
        <end position="556"/>
    </location>
</feature>
<feature type="compositionally biased region" description="Basic and acidic residues" evidence="2">
    <location>
        <begin position="35"/>
        <end position="62"/>
    </location>
</feature>
<dbReference type="Proteomes" id="UP000265515">
    <property type="component" value="Unassembled WGS sequence"/>
</dbReference>
<feature type="coiled-coil region" evidence="1">
    <location>
        <begin position="310"/>
        <end position="337"/>
    </location>
</feature>
<gene>
    <name evidence="3" type="ORF">CBR_g34982</name>
</gene>
<protein>
    <recommendedName>
        <fullName evidence="5">Myb-like domain-containing protein</fullName>
    </recommendedName>
</protein>
<evidence type="ECO:0000313" key="4">
    <source>
        <dbReference type="Proteomes" id="UP000265515"/>
    </source>
</evidence>
<name>A0A388LK57_CHABU</name>
<keyword evidence="1" id="KW-0175">Coiled coil</keyword>
<dbReference type="AlphaFoldDB" id="A0A388LK57"/>
<accession>A0A388LK57</accession>
<evidence type="ECO:0008006" key="5">
    <source>
        <dbReference type="Google" id="ProtNLM"/>
    </source>
</evidence>